<dbReference type="InParanoid" id="A0A0H2QYN9"/>
<accession>A0A0H2QYN9</accession>
<dbReference type="STRING" id="27342.A0A0H2QYN9"/>
<gene>
    <name evidence="6" type="ORF">SCHPADRAFT_1003282</name>
</gene>
<feature type="domain" description="MYND-type" evidence="5">
    <location>
        <begin position="459"/>
        <end position="508"/>
    </location>
</feature>
<dbReference type="Pfam" id="PF01753">
    <property type="entry name" value="zf-MYND"/>
    <property type="match status" value="1"/>
</dbReference>
<evidence type="ECO:0000256" key="4">
    <source>
        <dbReference type="PROSITE-ProRule" id="PRU00134"/>
    </source>
</evidence>
<dbReference type="OrthoDB" id="2824457at2759"/>
<organism evidence="6 7">
    <name type="scientific">Schizopora paradoxa</name>
    <dbReference type="NCBI Taxonomy" id="27342"/>
    <lineage>
        <taxon>Eukaryota</taxon>
        <taxon>Fungi</taxon>
        <taxon>Dikarya</taxon>
        <taxon>Basidiomycota</taxon>
        <taxon>Agaricomycotina</taxon>
        <taxon>Agaricomycetes</taxon>
        <taxon>Hymenochaetales</taxon>
        <taxon>Schizoporaceae</taxon>
        <taxon>Schizopora</taxon>
    </lineage>
</organism>
<sequence length="660" mass="73995">MHPLRFAIEGHGVEKQARDFSIAVKAVSQNPSQVLRMAKTGSILYRNRLINGIDGLPHELRPDATLFILKALQKEGGKTPAHSVSSLVQNVIPFITALHKMKSLGRDMPSPNMQQLFDIWPTCFKWCRQVTDAILDNRSDCPSTELMLYFILLVIHMFAGWKGLSRNPTASNEFRRLAISLWLHSYDSTEAQHDATEVMVHNFTSHNIRTTNGHHGVGVDVFRLSIQEIAKEMRLNEENIMKMALKRLVRASQRATRFRSETFHTDYHLTALSMLINEGGSTAAIASKFLSAFEEARGPLIVTNLLGIAVKNQTDGIFLDHFVISGLTTLACSFRSSSMIMIAMREIMRPELFDLLVKATLRLPANSSQSSPIDAERWSLQRSLIQDILYHRISPILLFRSTMNAMTDILPRIFGSGAFLTLVKADVGWETLFRIYNLDIKPHEYLEGQGNPDVHRCANLQCSVTAAKSKSEATRTQVFSCAVCQFATYCSKECQLVDWRLLGHRDECSKCKKSLERTGLSALDAKALACRAYHHVTGQMALLDHQKSIGVLVDFTTEIKLGALGMETFLNIPPDDELLPIFPAVHSKGTTLKRVPTLAIKVKYLLFDKATSFAFIAPFDEGVMDGTKCSCSPYPTSFQSICKKHNIYPKAVTLRKEEEV</sequence>
<proteinExistence type="predicted"/>
<evidence type="ECO:0000313" key="6">
    <source>
        <dbReference type="EMBL" id="KLO04494.1"/>
    </source>
</evidence>
<dbReference type="GO" id="GO:0008270">
    <property type="term" value="F:zinc ion binding"/>
    <property type="evidence" value="ECO:0007669"/>
    <property type="project" value="UniProtKB-KW"/>
</dbReference>
<dbReference type="InterPro" id="IPR002893">
    <property type="entry name" value="Znf_MYND"/>
</dbReference>
<keyword evidence="2 4" id="KW-0863">Zinc-finger</keyword>
<dbReference type="Gene3D" id="6.10.140.2220">
    <property type="match status" value="1"/>
</dbReference>
<dbReference type="SUPFAM" id="SSF144232">
    <property type="entry name" value="HIT/MYND zinc finger-like"/>
    <property type="match status" value="1"/>
</dbReference>
<evidence type="ECO:0000259" key="5">
    <source>
        <dbReference type="PROSITE" id="PS50865"/>
    </source>
</evidence>
<evidence type="ECO:0000256" key="3">
    <source>
        <dbReference type="ARBA" id="ARBA00022833"/>
    </source>
</evidence>
<keyword evidence="7" id="KW-1185">Reference proteome</keyword>
<evidence type="ECO:0000313" key="7">
    <source>
        <dbReference type="Proteomes" id="UP000053477"/>
    </source>
</evidence>
<dbReference type="PROSITE" id="PS50865">
    <property type="entry name" value="ZF_MYND_2"/>
    <property type="match status" value="1"/>
</dbReference>
<dbReference type="Proteomes" id="UP000053477">
    <property type="component" value="Unassembled WGS sequence"/>
</dbReference>
<dbReference type="EMBL" id="KQ086522">
    <property type="protein sequence ID" value="KLO04494.1"/>
    <property type="molecule type" value="Genomic_DNA"/>
</dbReference>
<keyword evidence="3" id="KW-0862">Zinc</keyword>
<keyword evidence="1" id="KW-0479">Metal-binding</keyword>
<evidence type="ECO:0000256" key="2">
    <source>
        <dbReference type="ARBA" id="ARBA00022771"/>
    </source>
</evidence>
<evidence type="ECO:0000256" key="1">
    <source>
        <dbReference type="ARBA" id="ARBA00022723"/>
    </source>
</evidence>
<dbReference type="AlphaFoldDB" id="A0A0H2QYN9"/>
<protein>
    <recommendedName>
        <fullName evidence="5">MYND-type domain-containing protein</fullName>
    </recommendedName>
</protein>
<name>A0A0H2QYN9_9AGAM</name>
<reference evidence="6 7" key="1">
    <citation type="submission" date="2015-04" db="EMBL/GenBank/DDBJ databases">
        <title>Complete genome sequence of Schizopora paradoxa KUC8140, a cosmopolitan wood degrader in East Asia.</title>
        <authorList>
            <consortium name="DOE Joint Genome Institute"/>
            <person name="Min B."/>
            <person name="Park H."/>
            <person name="Jang Y."/>
            <person name="Kim J.-J."/>
            <person name="Kim K.H."/>
            <person name="Pangilinan J."/>
            <person name="Lipzen A."/>
            <person name="Riley R."/>
            <person name="Grigoriev I.V."/>
            <person name="Spatafora J.W."/>
            <person name="Choi I.-G."/>
        </authorList>
    </citation>
    <scope>NUCLEOTIDE SEQUENCE [LARGE SCALE GENOMIC DNA]</scope>
    <source>
        <strain evidence="6 7">KUC8140</strain>
    </source>
</reference>